<evidence type="ECO:0000313" key="7">
    <source>
        <dbReference type="Proteomes" id="UP000886752"/>
    </source>
</evidence>
<comment type="caution">
    <text evidence="6">The sequence shown here is derived from an EMBL/GenBank/DDBJ whole genome shotgun (WGS) entry which is preliminary data.</text>
</comment>
<keyword evidence="3 5" id="KW-1133">Transmembrane helix</keyword>
<evidence type="ECO:0000256" key="4">
    <source>
        <dbReference type="ARBA" id="ARBA00023136"/>
    </source>
</evidence>
<evidence type="ECO:0000256" key="1">
    <source>
        <dbReference type="ARBA" id="ARBA00004141"/>
    </source>
</evidence>
<dbReference type="PANTHER" id="PTHR37306">
    <property type="entry name" value="COLICIN V PRODUCTION PROTEIN"/>
    <property type="match status" value="1"/>
</dbReference>
<dbReference type="GO" id="GO:0016020">
    <property type="term" value="C:membrane"/>
    <property type="evidence" value="ECO:0007669"/>
    <property type="project" value="UniProtKB-SubCell"/>
</dbReference>
<gene>
    <name evidence="6" type="ORF">H9894_08550</name>
</gene>
<dbReference type="Pfam" id="PF02674">
    <property type="entry name" value="Colicin_V"/>
    <property type="match status" value="1"/>
</dbReference>
<dbReference type="Proteomes" id="UP000886752">
    <property type="component" value="Unassembled WGS sequence"/>
</dbReference>
<comment type="subcellular location">
    <subcellularLocation>
        <location evidence="1">Membrane</location>
        <topology evidence="1">Multi-pass membrane protein</topology>
    </subcellularLocation>
</comment>
<dbReference type="PANTHER" id="PTHR37306:SF1">
    <property type="entry name" value="COLICIN V PRODUCTION PROTEIN"/>
    <property type="match status" value="1"/>
</dbReference>
<feature type="transmembrane region" description="Helical" evidence="5">
    <location>
        <begin position="66"/>
        <end position="85"/>
    </location>
</feature>
<reference evidence="6" key="1">
    <citation type="journal article" date="2021" name="PeerJ">
        <title>Extensive microbial diversity within the chicken gut microbiome revealed by metagenomics and culture.</title>
        <authorList>
            <person name="Gilroy R."/>
            <person name="Ravi A."/>
            <person name="Getino M."/>
            <person name="Pursley I."/>
            <person name="Horton D.L."/>
            <person name="Alikhan N.F."/>
            <person name="Baker D."/>
            <person name="Gharbi K."/>
            <person name="Hall N."/>
            <person name="Watson M."/>
            <person name="Adriaenssens E.M."/>
            <person name="Foster-Nyarko E."/>
            <person name="Jarju S."/>
            <person name="Secka A."/>
            <person name="Antonio M."/>
            <person name="Oren A."/>
            <person name="Chaudhuri R.R."/>
            <person name="La Ragione R."/>
            <person name="Hildebrand F."/>
            <person name="Pallen M.J."/>
        </authorList>
    </citation>
    <scope>NUCLEOTIDE SEQUENCE</scope>
    <source>
        <strain evidence="6">ChiHecec2B26-446</strain>
    </source>
</reference>
<evidence type="ECO:0000256" key="2">
    <source>
        <dbReference type="ARBA" id="ARBA00022692"/>
    </source>
</evidence>
<feature type="transmembrane region" description="Helical" evidence="5">
    <location>
        <begin position="105"/>
        <end position="126"/>
    </location>
</feature>
<feature type="transmembrane region" description="Helical" evidence="5">
    <location>
        <begin position="30"/>
        <end position="54"/>
    </location>
</feature>
<dbReference type="GO" id="GO:0009403">
    <property type="term" value="P:toxin biosynthetic process"/>
    <property type="evidence" value="ECO:0007669"/>
    <property type="project" value="InterPro"/>
</dbReference>
<organism evidence="6 7">
    <name type="scientific">Candidatus Desulfovibrio intestinipullorum</name>
    <dbReference type="NCBI Taxonomy" id="2838536"/>
    <lineage>
        <taxon>Bacteria</taxon>
        <taxon>Pseudomonadati</taxon>
        <taxon>Thermodesulfobacteriota</taxon>
        <taxon>Desulfovibrionia</taxon>
        <taxon>Desulfovibrionales</taxon>
        <taxon>Desulfovibrionaceae</taxon>
        <taxon>Desulfovibrio</taxon>
    </lineage>
</organism>
<evidence type="ECO:0000256" key="5">
    <source>
        <dbReference type="SAM" id="Phobius"/>
    </source>
</evidence>
<keyword evidence="4 5" id="KW-0472">Membrane</keyword>
<proteinExistence type="predicted"/>
<keyword evidence="2 5" id="KW-0812">Transmembrane</keyword>
<evidence type="ECO:0000313" key="6">
    <source>
        <dbReference type="EMBL" id="HIW01222.1"/>
    </source>
</evidence>
<accession>A0A9D1TQL4</accession>
<name>A0A9D1TQL4_9BACT</name>
<sequence>MGQDILDITIILILFFFTIRGYFNGLVGEVAAIVSLVGGFVVAHKFHPLLAPYLDFIAEPMWRTMAAYVVLFVAVVIGVALLARLVQRLLSLAFATWADRLGGGFFGLAKGILVCSLIFLVLGKFFSTADFYKNSRVRPYMTAVIEQLRTSLPPDIVKKFSL</sequence>
<dbReference type="InterPro" id="IPR003825">
    <property type="entry name" value="Colicin-V_CvpA"/>
</dbReference>
<protein>
    <submittedName>
        <fullName evidence="6">CvpA family protein</fullName>
    </submittedName>
</protein>
<dbReference type="AlphaFoldDB" id="A0A9D1TQL4"/>
<evidence type="ECO:0000256" key="3">
    <source>
        <dbReference type="ARBA" id="ARBA00022989"/>
    </source>
</evidence>
<reference evidence="6" key="2">
    <citation type="submission" date="2021-04" db="EMBL/GenBank/DDBJ databases">
        <authorList>
            <person name="Gilroy R."/>
        </authorList>
    </citation>
    <scope>NUCLEOTIDE SEQUENCE</scope>
    <source>
        <strain evidence="6">ChiHecec2B26-446</strain>
    </source>
</reference>
<dbReference type="EMBL" id="DXHV01000075">
    <property type="protein sequence ID" value="HIW01222.1"/>
    <property type="molecule type" value="Genomic_DNA"/>
</dbReference>